<protein>
    <recommendedName>
        <fullName evidence="3">Heparinase II/III-like protein</fullName>
    </recommendedName>
</protein>
<accession>A0ABV9T4I9</accession>
<proteinExistence type="predicted"/>
<dbReference type="Proteomes" id="UP001595818">
    <property type="component" value="Unassembled WGS sequence"/>
</dbReference>
<sequence length="575" mass="64550">MNRRKFMEQNGLLAGYAVFLPGGLSGLLSPDKAVLPVKKPNWLVQLIHMNDGNVENLRFKRITNPEDPGYGGISDAYGMASAHAVTSFLKSGICALATEESKFYNNESLSKELLAAAEYLKKVQHEDGTIDLLSTNFHSTPDTGFIVKWLCPTYHLLERGQVPQKEALMTALAGFLKNAGKALVTGGIHTPNHRWVVCAALAGLYRIWPEQAYLERAETWLAEGIDLDEDGQYEEKSSYIYSSLSNRVLISTARGFAGKEYLLDEVRKNLDMTFYYLHPNGEIVTEASGRQDNSIVGHLERYYYPYRYMALLDNNGYYAAACRLVEETAFPKVVGDIQYFLEDPALWEELPARKPLPTDYSKKFPNSGLIRIRRGDYDASILLNNAVFFTFHKGNAVLQGVRLAAAFFGKGQFVSEDFKEKGGEVILERSLEGPYYQPFPKEKIPGDGDWSKMPRSQRAQSEVQKLKTLVKIREIPEGFELEIDIRGTDHVPVALELIFRPGGSFSKVEQHESMDKVYFLKSDEGRYTCGGDTIVFGPGQHGHEWVEIRGGLPRMDAPTVFLTGSTPFHHKLKVS</sequence>
<evidence type="ECO:0000313" key="2">
    <source>
        <dbReference type="Proteomes" id="UP001595818"/>
    </source>
</evidence>
<gene>
    <name evidence="1" type="ORF">ACFPFU_17715</name>
</gene>
<keyword evidence="2" id="KW-1185">Reference proteome</keyword>
<dbReference type="EMBL" id="JBHSJJ010000011">
    <property type="protein sequence ID" value="MFC4873544.1"/>
    <property type="molecule type" value="Genomic_DNA"/>
</dbReference>
<dbReference type="RefSeq" id="WP_377066503.1">
    <property type="nucleotide sequence ID" value="NZ_JBHSJJ010000011.1"/>
</dbReference>
<evidence type="ECO:0008006" key="3">
    <source>
        <dbReference type="Google" id="ProtNLM"/>
    </source>
</evidence>
<comment type="caution">
    <text evidence="1">The sequence shown here is derived from an EMBL/GenBank/DDBJ whole genome shotgun (WGS) entry which is preliminary data.</text>
</comment>
<reference evidence="2" key="1">
    <citation type="journal article" date="2019" name="Int. J. Syst. Evol. Microbiol.">
        <title>The Global Catalogue of Microorganisms (GCM) 10K type strain sequencing project: providing services to taxonomists for standard genome sequencing and annotation.</title>
        <authorList>
            <consortium name="The Broad Institute Genomics Platform"/>
            <consortium name="The Broad Institute Genome Sequencing Center for Infectious Disease"/>
            <person name="Wu L."/>
            <person name="Ma J."/>
        </authorList>
    </citation>
    <scope>NUCLEOTIDE SEQUENCE [LARGE SCALE GENOMIC DNA]</scope>
    <source>
        <strain evidence="2">CGMCC 4.7466</strain>
    </source>
</reference>
<name>A0ABV9T4I9_9BACT</name>
<evidence type="ECO:0000313" key="1">
    <source>
        <dbReference type="EMBL" id="MFC4873544.1"/>
    </source>
</evidence>
<organism evidence="1 2">
    <name type="scientific">Negadavirga shengliensis</name>
    <dbReference type="NCBI Taxonomy" id="1389218"/>
    <lineage>
        <taxon>Bacteria</taxon>
        <taxon>Pseudomonadati</taxon>
        <taxon>Bacteroidota</taxon>
        <taxon>Cytophagia</taxon>
        <taxon>Cytophagales</taxon>
        <taxon>Cyclobacteriaceae</taxon>
        <taxon>Negadavirga</taxon>
    </lineage>
</organism>